<proteinExistence type="predicted"/>
<comment type="caution">
    <text evidence="2">The sequence shown here is derived from an EMBL/GenBank/DDBJ whole genome shotgun (WGS) entry which is preliminary data.</text>
</comment>
<name>A0A7Z0QVU8_9GAMM</name>
<sequence length="155" mass="17217">MRTVPWVLAACVLPASAQAPAPGAQAAPQNTRMEYAQVLRAEPVYQTLRATSMVERCEAATPVGEQEERRGLARMVGAVKDVLRSDGERVDEVDRSAGGNCRMVPIEREFRRPIAFDVDYVHKGVKYRSRLPYDPGNRLRVRVTVVPVVTPAESR</sequence>
<feature type="signal peptide" evidence="1">
    <location>
        <begin position="1"/>
        <end position="26"/>
    </location>
</feature>
<dbReference type="EMBL" id="JACCJZ010000020">
    <property type="protein sequence ID" value="NYZ64030.1"/>
    <property type="molecule type" value="Genomic_DNA"/>
</dbReference>
<evidence type="ECO:0000313" key="2">
    <source>
        <dbReference type="EMBL" id="NYZ64030.1"/>
    </source>
</evidence>
<gene>
    <name evidence="2" type="ORF">H0E82_14925</name>
</gene>
<evidence type="ECO:0000256" key="1">
    <source>
        <dbReference type="SAM" id="SignalP"/>
    </source>
</evidence>
<evidence type="ECO:0000313" key="3">
    <source>
        <dbReference type="Proteomes" id="UP000589896"/>
    </source>
</evidence>
<accession>A0A7Z0QVU8</accession>
<keyword evidence="1" id="KW-0732">Signal</keyword>
<dbReference type="AlphaFoldDB" id="A0A7Z0QVU8"/>
<feature type="chain" id="PRO_5031275048" evidence="1">
    <location>
        <begin position="27"/>
        <end position="155"/>
    </location>
</feature>
<organism evidence="2 3">
    <name type="scientific">Luteimonas deserti</name>
    <dbReference type="NCBI Taxonomy" id="2752306"/>
    <lineage>
        <taxon>Bacteria</taxon>
        <taxon>Pseudomonadati</taxon>
        <taxon>Pseudomonadota</taxon>
        <taxon>Gammaproteobacteria</taxon>
        <taxon>Lysobacterales</taxon>
        <taxon>Lysobacteraceae</taxon>
        <taxon>Luteimonas</taxon>
    </lineage>
</organism>
<keyword evidence="3" id="KW-1185">Reference proteome</keyword>
<protein>
    <submittedName>
        <fullName evidence="2">Uncharacterized protein</fullName>
    </submittedName>
</protein>
<reference evidence="2 3" key="1">
    <citation type="submission" date="2020-07" db="EMBL/GenBank/DDBJ databases">
        <title>isolation of Luteimonas sp. SJ-16.</title>
        <authorList>
            <person name="Huang X.-X."/>
            <person name="Xu L."/>
            <person name="Sun J.-Q."/>
        </authorList>
    </citation>
    <scope>NUCLEOTIDE SEQUENCE [LARGE SCALE GENOMIC DNA]</scope>
    <source>
        <strain evidence="2 3">SJ-16</strain>
    </source>
</reference>
<dbReference type="Proteomes" id="UP000589896">
    <property type="component" value="Unassembled WGS sequence"/>
</dbReference>